<dbReference type="Pfam" id="PF10670">
    <property type="entry name" value="DUF4198"/>
    <property type="match status" value="1"/>
</dbReference>
<dbReference type="RefSeq" id="WP_233050841.1">
    <property type="nucleotide sequence ID" value="NZ_JAIMJA010000001.1"/>
</dbReference>
<protein>
    <submittedName>
        <fullName evidence="2">DUF4198 domain-containing protein</fullName>
    </submittedName>
</protein>
<dbReference type="InterPro" id="IPR019613">
    <property type="entry name" value="DUF4198"/>
</dbReference>
<keyword evidence="3" id="KW-1185">Reference proteome</keyword>
<name>A0ABS8W3W4_9GAMM</name>
<feature type="chain" id="PRO_5047055229" evidence="1">
    <location>
        <begin position="29"/>
        <end position="278"/>
    </location>
</feature>
<feature type="signal peptide" evidence="1">
    <location>
        <begin position="1"/>
        <end position="28"/>
    </location>
</feature>
<keyword evidence="1" id="KW-0732">Signal</keyword>
<organism evidence="2 3">
    <name type="scientific">Motilimonas cestriensis</name>
    <dbReference type="NCBI Taxonomy" id="2742685"/>
    <lineage>
        <taxon>Bacteria</taxon>
        <taxon>Pseudomonadati</taxon>
        <taxon>Pseudomonadota</taxon>
        <taxon>Gammaproteobacteria</taxon>
        <taxon>Alteromonadales</taxon>
        <taxon>Alteromonadales genera incertae sedis</taxon>
        <taxon>Motilimonas</taxon>
    </lineage>
</organism>
<sequence>MIFKQSVSQLAIASFVISGLLASGLAQAHPRWILPSHFNVSKSDGEWITFDVTASHGTFVMDKPASAESASIILPTGQVLRPDHVSRGKRRSVFDFHFVETGTHKVTVNSEPVYYTRYKAGKRDTEKWLRADKVSRLQLLPSNARDISTTLSVSRVETYITVGKPSTEAFKLEGKYLELKPITHPADIVAGSPVTFQLYYQGQPKSGVKAEITRDGTLYRNSQEQIEVTSDEQGKVTFTPVNAGRYIFKARHEGPLEGNPLADESGATLHLTFEAVLP</sequence>
<comment type="caution">
    <text evidence="2">The sequence shown here is derived from an EMBL/GenBank/DDBJ whole genome shotgun (WGS) entry which is preliminary data.</text>
</comment>
<accession>A0ABS8W3W4</accession>
<proteinExistence type="predicted"/>
<dbReference type="Proteomes" id="UP001201273">
    <property type="component" value="Unassembled WGS sequence"/>
</dbReference>
<gene>
    <name evidence="2" type="ORF">K6Y31_00085</name>
</gene>
<evidence type="ECO:0000313" key="3">
    <source>
        <dbReference type="Proteomes" id="UP001201273"/>
    </source>
</evidence>
<dbReference type="EMBL" id="JAIMJA010000001">
    <property type="protein sequence ID" value="MCE2593218.1"/>
    <property type="molecule type" value="Genomic_DNA"/>
</dbReference>
<reference evidence="2 3" key="1">
    <citation type="journal article" date="2022" name="Environ. Microbiol. Rep.">
        <title>Eco-phylogenetic analyses reveal divergent evolution of vitamin B12 metabolism in the marine bacterial family 'Psychromonadaceae'.</title>
        <authorList>
            <person name="Jin X."/>
            <person name="Yang Y."/>
            <person name="Cao H."/>
            <person name="Gao B."/>
            <person name="Zhao Z."/>
        </authorList>
    </citation>
    <scope>NUCLEOTIDE SEQUENCE [LARGE SCALE GENOMIC DNA]</scope>
    <source>
        <strain evidence="2 3">MKS20</strain>
    </source>
</reference>
<evidence type="ECO:0000256" key="1">
    <source>
        <dbReference type="SAM" id="SignalP"/>
    </source>
</evidence>
<evidence type="ECO:0000313" key="2">
    <source>
        <dbReference type="EMBL" id="MCE2593218.1"/>
    </source>
</evidence>